<dbReference type="PANTHER" id="PTHR43833">
    <property type="entry name" value="POTASSIUM CHANNEL PROTEIN 2-RELATED-RELATED"/>
    <property type="match status" value="1"/>
</dbReference>
<protein>
    <submittedName>
        <fullName evidence="2">Trk system potassium uptake protein TrkA</fullName>
    </submittedName>
</protein>
<dbReference type="GO" id="GO:0008324">
    <property type="term" value="F:monoatomic cation transmembrane transporter activity"/>
    <property type="evidence" value="ECO:0007669"/>
    <property type="project" value="InterPro"/>
</dbReference>
<name>A0A239F9T1_9ACTN</name>
<dbReference type="AlphaFoldDB" id="A0A239F9T1"/>
<dbReference type="Pfam" id="PF02254">
    <property type="entry name" value="TrkA_N"/>
    <property type="match status" value="1"/>
</dbReference>
<feature type="domain" description="RCK C-terminal" evidence="1">
    <location>
        <begin position="140"/>
        <end position="222"/>
    </location>
</feature>
<dbReference type="InterPro" id="IPR003148">
    <property type="entry name" value="RCK_N"/>
</dbReference>
<dbReference type="Proteomes" id="UP000198415">
    <property type="component" value="Unassembled WGS sequence"/>
</dbReference>
<evidence type="ECO:0000313" key="3">
    <source>
        <dbReference type="Proteomes" id="UP000198415"/>
    </source>
</evidence>
<dbReference type="Pfam" id="PF02080">
    <property type="entry name" value="TrkA_C"/>
    <property type="match status" value="1"/>
</dbReference>
<dbReference type="InterPro" id="IPR036291">
    <property type="entry name" value="NAD(P)-bd_dom_sf"/>
</dbReference>
<dbReference type="Gene3D" id="3.40.50.720">
    <property type="entry name" value="NAD(P)-binding Rossmann-like Domain"/>
    <property type="match status" value="1"/>
</dbReference>
<evidence type="ECO:0000259" key="1">
    <source>
        <dbReference type="PROSITE" id="PS51202"/>
    </source>
</evidence>
<dbReference type="PANTHER" id="PTHR43833:SF7">
    <property type="entry name" value="KTR SYSTEM POTASSIUM UPTAKE PROTEIN C"/>
    <property type="match status" value="1"/>
</dbReference>
<dbReference type="PROSITE" id="PS51202">
    <property type="entry name" value="RCK_C"/>
    <property type="match status" value="1"/>
</dbReference>
<sequence>MAKKPAVDDPIAVLGLGRFGGSLALELIRQGWEVIGIDADSGAVQALADKLTHAAVADTTDEEALRQLGVHELTNVVVGIGTDVQASILTTSLLTDLAVPHILAKAISRQHATILRRVGAHHVVLPEHEMGERVAHMVTGQILNFIQLDDDYVLAKTHAPTVVIDRTLADADLRKTHDVTVVAIKRPGIPFTHTTGDTVVYAGDVLIVVGDPASVQAFASLT</sequence>
<dbReference type="InterPro" id="IPR050721">
    <property type="entry name" value="Trk_Ktr_HKT_K-transport"/>
</dbReference>
<reference evidence="2 3" key="1">
    <citation type="submission" date="2017-06" db="EMBL/GenBank/DDBJ databases">
        <authorList>
            <person name="Kim H.J."/>
            <person name="Triplett B.A."/>
        </authorList>
    </citation>
    <scope>NUCLEOTIDE SEQUENCE [LARGE SCALE GENOMIC DNA]</scope>
    <source>
        <strain evidence="2 3">DSM 43151</strain>
    </source>
</reference>
<evidence type="ECO:0000313" key="2">
    <source>
        <dbReference type="EMBL" id="SNS52844.1"/>
    </source>
</evidence>
<dbReference type="GO" id="GO:0006813">
    <property type="term" value="P:potassium ion transport"/>
    <property type="evidence" value="ECO:0007669"/>
    <property type="project" value="InterPro"/>
</dbReference>
<organism evidence="2 3">
    <name type="scientific">Actinoplanes regularis</name>
    <dbReference type="NCBI Taxonomy" id="52697"/>
    <lineage>
        <taxon>Bacteria</taxon>
        <taxon>Bacillati</taxon>
        <taxon>Actinomycetota</taxon>
        <taxon>Actinomycetes</taxon>
        <taxon>Micromonosporales</taxon>
        <taxon>Micromonosporaceae</taxon>
        <taxon>Actinoplanes</taxon>
    </lineage>
</organism>
<gene>
    <name evidence="2" type="ORF">SAMN06264365_117126</name>
</gene>
<accession>A0A239F9T1</accession>
<keyword evidence="3" id="KW-1185">Reference proteome</keyword>
<proteinExistence type="predicted"/>
<dbReference type="InterPro" id="IPR036721">
    <property type="entry name" value="RCK_C_sf"/>
</dbReference>
<dbReference type="InterPro" id="IPR006037">
    <property type="entry name" value="RCK_C"/>
</dbReference>
<dbReference type="Gene3D" id="3.30.70.1450">
    <property type="entry name" value="Regulator of K+ conductance, C-terminal domain"/>
    <property type="match status" value="1"/>
</dbReference>
<dbReference type="SUPFAM" id="SSF116726">
    <property type="entry name" value="TrkA C-terminal domain-like"/>
    <property type="match status" value="1"/>
</dbReference>
<dbReference type="SUPFAM" id="SSF51735">
    <property type="entry name" value="NAD(P)-binding Rossmann-fold domains"/>
    <property type="match status" value="1"/>
</dbReference>
<dbReference type="RefSeq" id="WP_203833313.1">
    <property type="nucleotide sequence ID" value="NZ_BOMU01000083.1"/>
</dbReference>
<dbReference type="EMBL" id="FZNR01000017">
    <property type="protein sequence ID" value="SNS52844.1"/>
    <property type="molecule type" value="Genomic_DNA"/>
</dbReference>